<gene>
    <name evidence="8" type="ORF">NIES23_31260</name>
</gene>
<feature type="transmembrane region" description="Helical" evidence="5">
    <location>
        <begin position="281"/>
        <end position="298"/>
    </location>
</feature>
<dbReference type="PANTHER" id="PTHR42208">
    <property type="entry name" value="HEAVY METAL TRANSPORTER-RELATED"/>
    <property type="match status" value="1"/>
</dbReference>
<protein>
    <recommendedName>
        <fullName evidence="10">Ferric reductase domain-containing protein</fullName>
    </recommendedName>
</protein>
<feature type="domain" description="Ferric oxidoreductase" evidence="6">
    <location>
        <begin position="251"/>
        <end position="363"/>
    </location>
</feature>
<feature type="transmembrane region" description="Helical" evidence="5">
    <location>
        <begin position="71"/>
        <end position="92"/>
    </location>
</feature>
<feature type="transmembrane region" description="Helical" evidence="5">
    <location>
        <begin position="381"/>
        <end position="401"/>
    </location>
</feature>
<name>A0A1Z4KMY7_ANAVA</name>
<dbReference type="InterPro" id="IPR013130">
    <property type="entry name" value="Fe3_Rdtase_TM_dom"/>
</dbReference>
<comment type="subcellular location">
    <subcellularLocation>
        <location evidence="1">Membrane</location>
        <topology evidence="1">Multi-pass membrane protein</topology>
    </subcellularLocation>
</comment>
<dbReference type="Pfam" id="PF13386">
    <property type="entry name" value="DsbD_2"/>
    <property type="match status" value="1"/>
</dbReference>
<feature type="transmembrane region" description="Helical" evidence="5">
    <location>
        <begin position="352"/>
        <end position="375"/>
    </location>
</feature>
<dbReference type="Proteomes" id="UP000217507">
    <property type="component" value="Chromosome"/>
</dbReference>
<proteinExistence type="predicted"/>
<feature type="transmembrane region" description="Helical" evidence="5">
    <location>
        <begin position="6"/>
        <end position="32"/>
    </location>
</feature>
<evidence type="ECO:0000259" key="6">
    <source>
        <dbReference type="Pfam" id="PF01794"/>
    </source>
</evidence>
<dbReference type="Pfam" id="PF01794">
    <property type="entry name" value="Ferric_reduct"/>
    <property type="match status" value="1"/>
</dbReference>
<keyword evidence="4 5" id="KW-0472">Membrane</keyword>
<evidence type="ECO:0000313" key="9">
    <source>
        <dbReference type="Proteomes" id="UP000217507"/>
    </source>
</evidence>
<dbReference type="AlphaFoldDB" id="A0A1Z4KMY7"/>
<dbReference type="GO" id="GO:0016020">
    <property type="term" value="C:membrane"/>
    <property type="evidence" value="ECO:0007669"/>
    <property type="project" value="UniProtKB-SubCell"/>
</dbReference>
<feature type="transmembrane region" description="Helical" evidence="5">
    <location>
        <begin position="250"/>
        <end position="269"/>
    </location>
</feature>
<evidence type="ECO:0000259" key="7">
    <source>
        <dbReference type="Pfam" id="PF13386"/>
    </source>
</evidence>
<evidence type="ECO:0000256" key="2">
    <source>
        <dbReference type="ARBA" id="ARBA00022692"/>
    </source>
</evidence>
<reference evidence="8 9" key="1">
    <citation type="submission" date="2017-06" db="EMBL/GenBank/DDBJ databases">
        <title>Genome sequencing of cyanobaciteial culture collection at National Institute for Environmental Studies (NIES).</title>
        <authorList>
            <person name="Hirose Y."/>
            <person name="Shimura Y."/>
            <person name="Fujisawa T."/>
            <person name="Nakamura Y."/>
            <person name="Kawachi M."/>
        </authorList>
    </citation>
    <scope>NUCLEOTIDE SEQUENCE [LARGE SCALE GENOMIC DNA]</scope>
    <source>
        <strain evidence="8 9">NIES-23</strain>
    </source>
</reference>
<evidence type="ECO:0000256" key="3">
    <source>
        <dbReference type="ARBA" id="ARBA00022989"/>
    </source>
</evidence>
<evidence type="ECO:0000256" key="4">
    <source>
        <dbReference type="ARBA" id="ARBA00023136"/>
    </source>
</evidence>
<evidence type="ECO:0000313" key="8">
    <source>
        <dbReference type="EMBL" id="BAY70322.1"/>
    </source>
</evidence>
<evidence type="ECO:0000256" key="1">
    <source>
        <dbReference type="ARBA" id="ARBA00004141"/>
    </source>
</evidence>
<organism evidence="8 9">
    <name type="scientific">Trichormus variabilis NIES-23</name>
    <dbReference type="NCBI Taxonomy" id="1973479"/>
    <lineage>
        <taxon>Bacteria</taxon>
        <taxon>Bacillati</taxon>
        <taxon>Cyanobacteriota</taxon>
        <taxon>Cyanophyceae</taxon>
        <taxon>Nostocales</taxon>
        <taxon>Nostocaceae</taxon>
        <taxon>Trichormus</taxon>
    </lineage>
</organism>
<dbReference type="PANTHER" id="PTHR42208:SF1">
    <property type="entry name" value="HEAVY METAL TRANSPORTER"/>
    <property type="match status" value="1"/>
</dbReference>
<evidence type="ECO:0000256" key="5">
    <source>
        <dbReference type="SAM" id="Phobius"/>
    </source>
</evidence>
<sequence length="423" mass="46044">MLDLSLITILGFLGSFGHCFGMCGPLTVAFSLSHQHTTSEKDSQKQTSPTKTNPTWQQQLKFHFLLNLGRMLSYALVGAGLGGVGSVLLQGGQLAGVGSDFRRVMAIITGVMLIWFGLGQLAPNLLPHIPLLHPLLKGNLHNRLSAGMVKLSLQPRWWTPTLLGMTWGLMPCGFLYAAQIKAAETGSLWMGGATMLAFGLGTLPTMLGVGVSTSLVSQDRRSQLFRLGGWITLTIGTITLLRTGDTMVDYTGHAALLCLILALIARPISKLWASPLNYRRALGVGAFVLSVVHTTHMIQHSLDWNFAAFFFLPPQFQIGMAAGAVALILMTPAAFTSWESWQKSLGKYWRQIHLLSVPALLLSAIHAVLIGSHYLGSLQSTWGNMIATVLLGIITLSVLLVRSHFFWSKLAVKKFYVPPTKSR</sequence>
<evidence type="ECO:0008006" key="10">
    <source>
        <dbReference type="Google" id="ProtNLM"/>
    </source>
</evidence>
<accession>A0A1Z4KMY7</accession>
<dbReference type="EMBL" id="AP018216">
    <property type="protein sequence ID" value="BAY70322.1"/>
    <property type="molecule type" value="Genomic_DNA"/>
</dbReference>
<feature type="domain" description="Urease accessory protein UreH-like transmembrane" evidence="7">
    <location>
        <begin position="8"/>
        <end position="237"/>
    </location>
</feature>
<feature type="transmembrane region" description="Helical" evidence="5">
    <location>
        <begin position="104"/>
        <end position="126"/>
    </location>
</feature>
<keyword evidence="2 5" id="KW-0812">Transmembrane</keyword>
<feature type="transmembrane region" description="Helical" evidence="5">
    <location>
        <begin position="157"/>
        <end position="177"/>
    </location>
</feature>
<feature type="transmembrane region" description="Helical" evidence="5">
    <location>
        <begin position="224"/>
        <end position="244"/>
    </location>
</feature>
<keyword evidence="3 5" id="KW-1133">Transmembrane helix</keyword>
<feature type="transmembrane region" description="Helical" evidence="5">
    <location>
        <begin position="189"/>
        <end position="212"/>
    </location>
</feature>
<feature type="transmembrane region" description="Helical" evidence="5">
    <location>
        <begin position="318"/>
        <end position="340"/>
    </location>
</feature>
<dbReference type="InterPro" id="IPR039447">
    <property type="entry name" value="UreH-like_TM_dom"/>
</dbReference>